<organism evidence="3">
    <name type="scientific">Xenorhabdus bovienii str. oregonense</name>
    <dbReference type="NCBI Taxonomy" id="1398202"/>
    <lineage>
        <taxon>Bacteria</taxon>
        <taxon>Pseudomonadati</taxon>
        <taxon>Pseudomonadota</taxon>
        <taxon>Gammaproteobacteria</taxon>
        <taxon>Enterobacterales</taxon>
        <taxon>Morganellaceae</taxon>
        <taxon>Xenorhabdus</taxon>
    </lineage>
</organism>
<dbReference type="RefSeq" id="WP_038255940.1">
    <property type="nucleotide sequence ID" value="NZ_CAWLUU010000164.1"/>
</dbReference>
<dbReference type="InterPro" id="IPR006442">
    <property type="entry name" value="Antitoxin_Phd/YefM"/>
</dbReference>
<evidence type="ECO:0000313" key="3">
    <source>
        <dbReference type="EMBL" id="CDH05388.1"/>
    </source>
</evidence>
<proteinExistence type="inferred from homology"/>
<dbReference type="NCBIfam" id="TIGR01552">
    <property type="entry name" value="phd_fam"/>
    <property type="match status" value="1"/>
</dbReference>
<dbReference type="HOGENOM" id="CLU_166832_1_0_6"/>
<dbReference type="Pfam" id="PF02604">
    <property type="entry name" value="PhdYeFM_antitox"/>
    <property type="match status" value="1"/>
</dbReference>
<comment type="caution">
    <text evidence="3">The sequence shown here is derived from an EMBL/GenBank/DDBJ whole genome shotgun (WGS) entry which is preliminary data.</text>
</comment>
<dbReference type="SUPFAM" id="SSF143120">
    <property type="entry name" value="YefM-like"/>
    <property type="match status" value="1"/>
</dbReference>
<accession>A0A077P471</accession>
<comment type="function">
    <text evidence="2">Antitoxin component of a type II toxin-antitoxin (TA) system.</text>
</comment>
<reference evidence="3" key="1">
    <citation type="submission" date="2013-07" db="EMBL/GenBank/DDBJ databases">
        <title>Sub-species coevolution in mutualistic symbiosis.</title>
        <authorList>
            <person name="Murfin K."/>
            <person name="Klassen J."/>
            <person name="Lee M."/>
            <person name="Forst S."/>
            <person name="Stock P."/>
            <person name="Goodrich-Blair H."/>
        </authorList>
    </citation>
    <scope>NUCLEOTIDE SEQUENCE [LARGE SCALE GENOMIC DNA]</scope>
    <source>
        <strain evidence="3">Oregonense</strain>
    </source>
</reference>
<dbReference type="EMBL" id="CBSX010000102">
    <property type="protein sequence ID" value="CDH05388.1"/>
    <property type="molecule type" value="Genomic_DNA"/>
</dbReference>
<evidence type="ECO:0000256" key="2">
    <source>
        <dbReference type="RuleBase" id="RU362080"/>
    </source>
</evidence>
<dbReference type="Gene3D" id="3.40.1620.10">
    <property type="entry name" value="YefM-like domain"/>
    <property type="match status" value="1"/>
</dbReference>
<name>A0A077P471_XENBV</name>
<evidence type="ECO:0000256" key="1">
    <source>
        <dbReference type="ARBA" id="ARBA00009981"/>
    </source>
</evidence>
<dbReference type="InterPro" id="IPR036165">
    <property type="entry name" value="YefM-like_sf"/>
</dbReference>
<protein>
    <recommendedName>
        <fullName evidence="2">Antitoxin</fullName>
    </recommendedName>
</protein>
<dbReference type="Proteomes" id="UP000028483">
    <property type="component" value="Unassembled WGS sequence"/>
</dbReference>
<sequence>MTITTLSSRELNQDVTRAKKATKNGPVFITDRGKPAHVLLSIEEYQLLTKQHRNIADSLAMPGIADIEFEPQRVTIGTRPTDFS</sequence>
<comment type="similarity">
    <text evidence="1 2">Belongs to the phD/YefM antitoxin family.</text>
</comment>
<dbReference type="AlphaFoldDB" id="A0A077P471"/>
<gene>
    <name evidence="3" type="ORF">XBO1_1900005</name>
</gene>